<dbReference type="Pfam" id="PF01541">
    <property type="entry name" value="GIY-YIG"/>
    <property type="match status" value="1"/>
</dbReference>
<comment type="similarity">
    <text evidence="1">Belongs to the UPF0213 family.</text>
</comment>
<comment type="caution">
    <text evidence="3">The sequence shown here is derived from an EMBL/GenBank/DDBJ whole genome shotgun (WGS) entry which is preliminary data.</text>
</comment>
<dbReference type="EMBL" id="MEXH01000010">
    <property type="protein sequence ID" value="OGC92674.1"/>
    <property type="molecule type" value="Genomic_DNA"/>
</dbReference>
<dbReference type="InterPro" id="IPR050190">
    <property type="entry name" value="UPF0213_domain"/>
</dbReference>
<proteinExistence type="inferred from homology"/>
<dbReference type="PROSITE" id="PS50164">
    <property type="entry name" value="GIY_YIG"/>
    <property type="match status" value="1"/>
</dbReference>
<evidence type="ECO:0000259" key="2">
    <source>
        <dbReference type="PROSITE" id="PS50164"/>
    </source>
</evidence>
<dbReference type="InterPro" id="IPR000305">
    <property type="entry name" value="GIY-YIG_endonuc"/>
</dbReference>
<sequence length="88" mass="10553">MHPCLYVLKSLKNGRFYIGSTSDLERRLKEHFGNKSKYTRETGPYKIVFSQIYETLHEARRAEKWLKSLKDRSFIVRIIQSGRLEKKF</sequence>
<dbReference type="SUPFAM" id="SSF82771">
    <property type="entry name" value="GIY-YIG endonuclease"/>
    <property type="match status" value="1"/>
</dbReference>
<feature type="domain" description="GIY-YIG" evidence="2">
    <location>
        <begin position="1"/>
        <end position="76"/>
    </location>
</feature>
<organism evidence="3 4">
    <name type="scientific">Candidatus Amesbacteria bacterium RIFCSPHIGHO2_01_FULL_48_32b</name>
    <dbReference type="NCBI Taxonomy" id="1797253"/>
    <lineage>
        <taxon>Bacteria</taxon>
        <taxon>Candidatus Amesiibacteriota</taxon>
    </lineage>
</organism>
<dbReference type="AlphaFoldDB" id="A0A1F4YFM3"/>
<name>A0A1F4YFM3_9BACT</name>
<evidence type="ECO:0000313" key="4">
    <source>
        <dbReference type="Proteomes" id="UP000178176"/>
    </source>
</evidence>
<dbReference type="Proteomes" id="UP000178176">
    <property type="component" value="Unassembled WGS sequence"/>
</dbReference>
<gene>
    <name evidence="3" type="ORF">A2876_03530</name>
</gene>
<dbReference type="PANTHER" id="PTHR34477">
    <property type="entry name" value="UPF0213 PROTEIN YHBQ"/>
    <property type="match status" value="1"/>
</dbReference>
<evidence type="ECO:0000256" key="1">
    <source>
        <dbReference type="ARBA" id="ARBA00007435"/>
    </source>
</evidence>
<dbReference type="SMART" id="SM00465">
    <property type="entry name" value="GIYc"/>
    <property type="match status" value="1"/>
</dbReference>
<dbReference type="PANTHER" id="PTHR34477:SF1">
    <property type="entry name" value="UPF0213 PROTEIN YHBQ"/>
    <property type="match status" value="1"/>
</dbReference>
<evidence type="ECO:0000313" key="3">
    <source>
        <dbReference type="EMBL" id="OGC92674.1"/>
    </source>
</evidence>
<dbReference type="InterPro" id="IPR035901">
    <property type="entry name" value="GIY-YIG_endonuc_sf"/>
</dbReference>
<protein>
    <recommendedName>
        <fullName evidence="2">GIY-YIG domain-containing protein</fullName>
    </recommendedName>
</protein>
<dbReference type="Gene3D" id="3.40.1440.10">
    <property type="entry name" value="GIY-YIG endonuclease"/>
    <property type="match status" value="1"/>
</dbReference>
<reference evidence="3 4" key="1">
    <citation type="journal article" date="2016" name="Nat. Commun.">
        <title>Thousands of microbial genomes shed light on interconnected biogeochemical processes in an aquifer system.</title>
        <authorList>
            <person name="Anantharaman K."/>
            <person name="Brown C.T."/>
            <person name="Hug L.A."/>
            <person name="Sharon I."/>
            <person name="Castelle C.J."/>
            <person name="Probst A.J."/>
            <person name="Thomas B.C."/>
            <person name="Singh A."/>
            <person name="Wilkins M.J."/>
            <person name="Karaoz U."/>
            <person name="Brodie E.L."/>
            <person name="Williams K.H."/>
            <person name="Hubbard S.S."/>
            <person name="Banfield J.F."/>
        </authorList>
    </citation>
    <scope>NUCLEOTIDE SEQUENCE [LARGE SCALE GENOMIC DNA]</scope>
</reference>
<accession>A0A1F4YFM3</accession>